<protein>
    <submittedName>
        <fullName evidence="1">Uncharacterized protein</fullName>
    </submittedName>
</protein>
<gene>
    <name evidence="1" type="ORF">SKAU_G00318290</name>
</gene>
<sequence length="84" mass="9355">MGRAGRLRPELTLLRIHPTHSSAGARRKRHVALGEVTRGARLRDFVTETTASHRTISLPKCTGFTSEQRKVRFAPFWSVMIAGG</sequence>
<comment type="caution">
    <text evidence="1">The sequence shown here is derived from an EMBL/GenBank/DDBJ whole genome shotgun (WGS) entry which is preliminary data.</text>
</comment>
<proteinExistence type="predicted"/>
<dbReference type="EMBL" id="JAINUF010000013">
    <property type="protein sequence ID" value="KAJ8344500.1"/>
    <property type="molecule type" value="Genomic_DNA"/>
</dbReference>
<dbReference type="OrthoDB" id="10370909at2759"/>
<organism evidence="1 2">
    <name type="scientific">Synaphobranchus kaupii</name>
    <name type="common">Kaup's arrowtooth eel</name>
    <dbReference type="NCBI Taxonomy" id="118154"/>
    <lineage>
        <taxon>Eukaryota</taxon>
        <taxon>Metazoa</taxon>
        <taxon>Chordata</taxon>
        <taxon>Craniata</taxon>
        <taxon>Vertebrata</taxon>
        <taxon>Euteleostomi</taxon>
        <taxon>Actinopterygii</taxon>
        <taxon>Neopterygii</taxon>
        <taxon>Teleostei</taxon>
        <taxon>Anguilliformes</taxon>
        <taxon>Synaphobranchidae</taxon>
        <taxon>Synaphobranchus</taxon>
    </lineage>
</organism>
<keyword evidence="2" id="KW-1185">Reference proteome</keyword>
<evidence type="ECO:0000313" key="1">
    <source>
        <dbReference type="EMBL" id="KAJ8344500.1"/>
    </source>
</evidence>
<dbReference type="AlphaFoldDB" id="A0A9Q1IM21"/>
<evidence type="ECO:0000313" key="2">
    <source>
        <dbReference type="Proteomes" id="UP001152622"/>
    </source>
</evidence>
<accession>A0A9Q1IM21</accession>
<dbReference type="Proteomes" id="UP001152622">
    <property type="component" value="Chromosome 13"/>
</dbReference>
<reference evidence="1" key="1">
    <citation type="journal article" date="2023" name="Science">
        <title>Genome structures resolve the early diversification of teleost fishes.</title>
        <authorList>
            <person name="Parey E."/>
            <person name="Louis A."/>
            <person name="Montfort J."/>
            <person name="Bouchez O."/>
            <person name="Roques C."/>
            <person name="Iampietro C."/>
            <person name="Lluch J."/>
            <person name="Castinel A."/>
            <person name="Donnadieu C."/>
            <person name="Desvignes T."/>
            <person name="Floi Bucao C."/>
            <person name="Jouanno E."/>
            <person name="Wen M."/>
            <person name="Mejri S."/>
            <person name="Dirks R."/>
            <person name="Jansen H."/>
            <person name="Henkel C."/>
            <person name="Chen W.J."/>
            <person name="Zahm M."/>
            <person name="Cabau C."/>
            <person name="Klopp C."/>
            <person name="Thompson A.W."/>
            <person name="Robinson-Rechavi M."/>
            <person name="Braasch I."/>
            <person name="Lecointre G."/>
            <person name="Bobe J."/>
            <person name="Postlethwait J.H."/>
            <person name="Berthelot C."/>
            <person name="Roest Crollius H."/>
            <person name="Guiguen Y."/>
        </authorList>
    </citation>
    <scope>NUCLEOTIDE SEQUENCE</scope>
    <source>
        <strain evidence="1">WJC10195</strain>
    </source>
</reference>
<name>A0A9Q1IM21_SYNKA</name>